<feature type="transmembrane region" description="Helical" evidence="1">
    <location>
        <begin position="121"/>
        <end position="142"/>
    </location>
</feature>
<keyword evidence="1" id="KW-1133">Transmembrane helix</keyword>
<proteinExistence type="predicted"/>
<dbReference type="InterPro" id="IPR003004">
    <property type="entry name" value="GspF/PilC"/>
</dbReference>
<dbReference type="EMBL" id="JAAOLX010000005">
    <property type="protein sequence ID" value="NHQ86759.1"/>
    <property type="molecule type" value="Genomic_DNA"/>
</dbReference>
<accession>A0ABX0KXI1</accession>
<evidence type="ECO:0000256" key="1">
    <source>
        <dbReference type="SAM" id="Phobius"/>
    </source>
</evidence>
<evidence type="ECO:0000313" key="2">
    <source>
        <dbReference type="EMBL" id="NHQ86759.1"/>
    </source>
</evidence>
<dbReference type="Proteomes" id="UP000712570">
    <property type="component" value="Unassembled WGS sequence"/>
</dbReference>
<sequence length="347" mass="38811">MSFSLWASKVSFKGKRINVLKDMIAEMKMNILTHQYFGAMSEFYGKSIKSIAFEDLETKLRRKGARVSDALSGYYSIDELLLIEVGENTSRLEESLGWAIKVNEARKAIFGLISKSLVLPLYFIIISIVGLGILATAIAPSLMEAGIKEDRMGITTRFSLFCLHTLENHPYSMLFVIISLLAASIWSMSNWRGKTRAVAEKFMPHYMIYRQFCSVYFMIVFSAMIRAQLPPKKAVQMIQEKSSPYLADHMAKMAKNFGDGLSLAESISTGLMPKDLIARIDRYDKNKKAEQFISELGDEGFEQMLDSIRSTLKPITTMLILISGSVIIGVAFDFAGMFSALKSGIGV</sequence>
<feature type="transmembrane region" description="Helical" evidence="1">
    <location>
        <begin position="208"/>
        <end position="227"/>
    </location>
</feature>
<evidence type="ECO:0000313" key="3">
    <source>
        <dbReference type="Proteomes" id="UP000712570"/>
    </source>
</evidence>
<feature type="transmembrane region" description="Helical" evidence="1">
    <location>
        <begin position="171"/>
        <end position="188"/>
    </location>
</feature>
<gene>
    <name evidence="2" type="ORF">HA050_11585</name>
</gene>
<feature type="transmembrane region" description="Helical" evidence="1">
    <location>
        <begin position="318"/>
        <end position="341"/>
    </location>
</feature>
<dbReference type="PANTHER" id="PTHR30012:SF0">
    <property type="entry name" value="TYPE II SECRETION SYSTEM PROTEIN F-RELATED"/>
    <property type="match status" value="1"/>
</dbReference>
<keyword evidence="1" id="KW-0472">Membrane</keyword>
<dbReference type="InterPro" id="IPR042094">
    <property type="entry name" value="T2SS_GspF_sf"/>
</dbReference>
<keyword evidence="1" id="KW-0812">Transmembrane</keyword>
<dbReference type="PANTHER" id="PTHR30012">
    <property type="entry name" value="GENERAL SECRETION PATHWAY PROTEIN"/>
    <property type="match status" value="1"/>
</dbReference>
<reference evidence="2 3" key="1">
    <citation type="submission" date="2020-03" db="EMBL/GenBank/DDBJ databases">
        <title>Draft genome sequence of environmentally isolated violet-colored cultures.</title>
        <authorList>
            <person name="Wilson H.S."/>
        </authorList>
    </citation>
    <scope>NUCLEOTIDE SEQUENCE [LARGE SCALE GENOMIC DNA]</scope>
    <source>
        <strain evidence="2 3">HSC-16F04</strain>
    </source>
</reference>
<organism evidence="2 3">
    <name type="scientific">Iodobacter violaceini</name>
    <dbReference type="NCBI Taxonomy" id="3044271"/>
    <lineage>
        <taxon>Bacteria</taxon>
        <taxon>Pseudomonadati</taxon>
        <taxon>Pseudomonadota</taxon>
        <taxon>Betaproteobacteria</taxon>
        <taxon>Neisseriales</taxon>
        <taxon>Chitinibacteraceae</taxon>
        <taxon>Iodobacter</taxon>
    </lineage>
</organism>
<keyword evidence="3" id="KW-1185">Reference proteome</keyword>
<dbReference type="Gene3D" id="1.20.81.30">
    <property type="entry name" value="Type II secretion system (T2SS), domain F"/>
    <property type="match status" value="2"/>
</dbReference>
<protein>
    <submittedName>
        <fullName evidence="2">Uncharacterized protein</fullName>
    </submittedName>
</protein>
<dbReference type="RefSeq" id="WP_166826083.1">
    <property type="nucleotide sequence ID" value="NZ_JAAOLX010000005.1"/>
</dbReference>
<name>A0ABX0KXI1_9NEIS</name>
<comment type="caution">
    <text evidence="2">The sequence shown here is derived from an EMBL/GenBank/DDBJ whole genome shotgun (WGS) entry which is preliminary data.</text>
</comment>